<accession>A0A915PDR1</accession>
<dbReference type="InterPro" id="IPR017441">
    <property type="entry name" value="Protein_kinase_ATP_BS"/>
</dbReference>
<dbReference type="PROSITE" id="PS50011">
    <property type="entry name" value="PROTEIN_KINASE_DOM"/>
    <property type="match status" value="1"/>
</dbReference>
<evidence type="ECO:0000259" key="2">
    <source>
        <dbReference type="PROSITE" id="PS50011"/>
    </source>
</evidence>
<dbReference type="PANTHER" id="PTHR11909">
    <property type="entry name" value="CASEIN KINASE-RELATED"/>
    <property type="match status" value="1"/>
</dbReference>
<keyword evidence="3" id="KW-1185">Reference proteome</keyword>
<dbReference type="Pfam" id="PF00069">
    <property type="entry name" value="Pkinase"/>
    <property type="match status" value="1"/>
</dbReference>
<dbReference type="GO" id="GO:0005524">
    <property type="term" value="F:ATP binding"/>
    <property type="evidence" value="ECO:0007669"/>
    <property type="project" value="UniProtKB-UniRule"/>
</dbReference>
<proteinExistence type="predicted"/>
<dbReference type="GO" id="GO:0004672">
    <property type="term" value="F:protein kinase activity"/>
    <property type="evidence" value="ECO:0007669"/>
    <property type="project" value="InterPro"/>
</dbReference>
<dbReference type="Gene3D" id="1.10.510.10">
    <property type="entry name" value="Transferase(Phosphotransferase) domain 1"/>
    <property type="match status" value="1"/>
</dbReference>
<dbReference type="InterPro" id="IPR050235">
    <property type="entry name" value="CK1_Ser-Thr_kinase"/>
</dbReference>
<keyword evidence="1" id="KW-0067">ATP-binding</keyword>
<dbReference type="InterPro" id="IPR000719">
    <property type="entry name" value="Prot_kinase_dom"/>
</dbReference>
<dbReference type="InterPro" id="IPR011009">
    <property type="entry name" value="Kinase-like_dom_sf"/>
</dbReference>
<feature type="binding site" evidence="1">
    <location>
        <position position="64"/>
    </location>
    <ligand>
        <name>ATP</name>
        <dbReference type="ChEBI" id="CHEBI:30616"/>
    </ligand>
</feature>
<protein>
    <submittedName>
        <fullName evidence="4">Protein kinase domain-containing protein</fullName>
    </submittedName>
</protein>
<dbReference type="AlphaFoldDB" id="A0A915PDR1"/>
<evidence type="ECO:0000313" key="4">
    <source>
        <dbReference type="WBParaSite" id="sdigi.contig12.g1291.t1"/>
    </source>
</evidence>
<keyword evidence="1" id="KW-0547">Nucleotide-binding</keyword>
<name>A0A915PDR1_9BILA</name>
<reference evidence="4" key="1">
    <citation type="submission" date="2022-11" db="UniProtKB">
        <authorList>
            <consortium name="WormBaseParasite"/>
        </authorList>
    </citation>
    <scope>IDENTIFICATION</scope>
</reference>
<dbReference type="Proteomes" id="UP000887581">
    <property type="component" value="Unplaced"/>
</dbReference>
<dbReference type="PROSITE" id="PS00107">
    <property type="entry name" value="PROTEIN_KINASE_ATP"/>
    <property type="match status" value="1"/>
</dbReference>
<sequence length="389" mass="44580">MVEIDPNPEEDVMKIIYLHPGDVLGGWTVLDKIGEGGFGAVYLVRDSKGNEYAMKTESINAVAKVLKAEYYVLTELKRAKAKHFCDILDSGLVGENKYVVMTLVGQTLTDLRKRDPTQKIQKFTMGCALSVGMKCLEAIEELHNIGYLHRDIKPGNFAIGRKNLRQIYLLDFGMCRKYLDNQSSVRNPRRSAGFRGTVRYASISSHISREQCRKDDLESWMYQQLTVGYLPWKSMQDKDEVGRCKQLCRKDEYIKELFGGCPREYITIIKIIDSTRYYSKPDYGRIKDLLQDALRNNNVSEYPYDWEKYLEPEPVKSTAGNGSHSFLQLPLPLSSLLRRITPPVRSIPSCYTLLILRLDQYQDLLSSSFRWIGDIVVLHCLSTVAPFEL</sequence>
<feature type="domain" description="Protein kinase" evidence="2">
    <location>
        <begin position="27"/>
        <end position="327"/>
    </location>
</feature>
<evidence type="ECO:0000256" key="1">
    <source>
        <dbReference type="PROSITE-ProRule" id="PRU10141"/>
    </source>
</evidence>
<dbReference type="WBParaSite" id="sdigi.contig12.g1291.t1">
    <property type="protein sequence ID" value="sdigi.contig12.g1291.t1"/>
    <property type="gene ID" value="sdigi.contig12.g1291"/>
</dbReference>
<dbReference type="SMART" id="SM00220">
    <property type="entry name" value="S_TKc"/>
    <property type="match status" value="1"/>
</dbReference>
<dbReference type="SUPFAM" id="SSF56112">
    <property type="entry name" value="Protein kinase-like (PK-like)"/>
    <property type="match status" value="1"/>
</dbReference>
<organism evidence="3 4">
    <name type="scientific">Setaria digitata</name>
    <dbReference type="NCBI Taxonomy" id="48799"/>
    <lineage>
        <taxon>Eukaryota</taxon>
        <taxon>Metazoa</taxon>
        <taxon>Ecdysozoa</taxon>
        <taxon>Nematoda</taxon>
        <taxon>Chromadorea</taxon>
        <taxon>Rhabditida</taxon>
        <taxon>Spirurina</taxon>
        <taxon>Spiruromorpha</taxon>
        <taxon>Filarioidea</taxon>
        <taxon>Setariidae</taxon>
        <taxon>Setaria</taxon>
    </lineage>
</organism>
<evidence type="ECO:0000313" key="3">
    <source>
        <dbReference type="Proteomes" id="UP000887581"/>
    </source>
</evidence>